<keyword evidence="5" id="KW-0067">ATP-binding</keyword>
<evidence type="ECO:0000256" key="1">
    <source>
        <dbReference type="ARBA" id="ARBA00004651"/>
    </source>
</evidence>
<evidence type="ECO:0000256" key="10">
    <source>
        <dbReference type="SAM" id="Phobius"/>
    </source>
</evidence>
<evidence type="ECO:0000256" key="5">
    <source>
        <dbReference type="ARBA" id="ARBA00022840"/>
    </source>
</evidence>
<reference evidence="12 13" key="1">
    <citation type="journal article" date="2018" name="Sci. Rep.">
        <title>Genome sequence of the cauliflower mushroom Sparassis crispa (Hanabiratake) and its association with beneficial usage.</title>
        <authorList>
            <person name="Kiyama R."/>
            <person name="Furutani Y."/>
            <person name="Kawaguchi K."/>
            <person name="Nakanishi T."/>
        </authorList>
    </citation>
    <scope>NUCLEOTIDE SEQUENCE [LARGE SCALE GENOMIC DNA]</scope>
</reference>
<comment type="subcellular location">
    <subcellularLocation>
        <location evidence="1">Cell membrane</location>
        <topology evidence="1">Multi-pass membrane protein</topology>
    </subcellularLocation>
</comment>
<dbReference type="OrthoDB" id="158672at2759"/>
<feature type="region of interest" description="Disordered" evidence="9">
    <location>
        <begin position="1"/>
        <end position="26"/>
    </location>
</feature>
<dbReference type="PRINTS" id="PR00119">
    <property type="entry name" value="CATATPASE"/>
</dbReference>
<dbReference type="PANTHER" id="PTHR43294:SF21">
    <property type="entry name" value="CATION TRANSPORTING ATPASE"/>
    <property type="match status" value="1"/>
</dbReference>
<keyword evidence="8 10" id="KW-0472">Membrane</keyword>
<gene>
    <name evidence="12" type="ORF">SCP_0411880</name>
</gene>
<evidence type="ECO:0000313" key="13">
    <source>
        <dbReference type="Proteomes" id="UP000287166"/>
    </source>
</evidence>
<dbReference type="InterPro" id="IPR050510">
    <property type="entry name" value="Cation_transp_ATPase_P-type"/>
</dbReference>
<dbReference type="InterPro" id="IPR008250">
    <property type="entry name" value="ATPase_P-typ_transduc_dom_A_sf"/>
</dbReference>
<name>A0A401GKV5_9APHY</name>
<evidence type="ECO:0000256" key="9">
    <source>
        <dbReference type="SAM" id="MobiDB-lite"/>
    </source>
</evidence>
<dbReference type="STRING" id="139825.A0A401GKV5"/>
<dbReference type="PROSITE" id="PS00154">
    <property type="entry name" value="ATPASE_E1_E2"/>
    <property type="match status" value="1"/>
</dbReference>
<dbReference type="EMBL" id="BFAD01000004">
    <property type="protein sequence ID" value="GBE82803.1"/>
    <property type="molecule type" value="Genomic_DNA"/>
</dbReference>
<dbReference type="InterPro" id="IPR044492">
    <property type="entry name" value="P_typ_ATPase_HD_dom"/>
</dbReference>
<evidence type="ECO:0000259" key="11">
    <source>
        <dbReference type="SMART" id="SM00831"/>
    </source>
</evidence>
<dbReference type="GO" id="GO:1902600">
    <property type="term" value="P:proton transmembrane transport"/>
    <property type="evidence" value="ECO:0007669"/>
    <property type="project" value="TreeGrafter"/>
</dbReference>
<dbReference type="Pfam" id="PF00690">
    <property type="entry name" value="Cation_ATPase_N"/>
    <property type="match status" value="1"/>
</dbReference>
<dbReference type="InterPro" id="IPR036412">
    <property type="entry name" value="HAD-like_sf"/>
</dbReference>
<dbReference type="Gene3D" id="2.70.150.10">
    <property type="entry name" value="Calcium-transporting ATPase, cytoplasmic transduction domain A"/>
    <property type="match status" value="1"/>
</dbReference>
<dbReference type="Pfam" id="PF00689">
    <property type="entry name" value="Cation_ATPase_C"/>
    <property type="match status" value="1"/>
</dbReference>
<proteinExistence type="predicted"/>
<dbReference type="InterPro" id="IPR023299">
    <property type="entry name" value="ATPase_P-typ_cyto_dom_N"/>
</dbReference>
<keyword evidence="7 10" id="KW-1133">Transmembrane helix</keyword>
<accession>A0A401GKV5</accession>
<dbReference type="InParanoid" id="A0A401GKV5"/>
<dbReference type="RefSeq" id="XP_027613716.1">
    <property type="nucleotide sequence ID" value="XM_027757915.1"/>
</dbReference>
<dbReference type="GO" id="GO:0005524">
    <property type="term" value="F:ATP binding"/>
    <property type="evidence" value="ECO:0007669"/>
    <property type="project" value="UniProtKB-KW"/>
</dbReference>
<dbReference type="FunFam" id="3.40.50.1000:FF:000083">
    <property type="entry name" value="Sodium/potassium-transporting ATPase subunit alpha"/>
    <property type="match status" value="1"/>
</dbReference>
<evidence type="ECO:0000256" key="8">
    <source>
        <dbReference type="ARBA" id="ARBA00023136"/>
    </source>
</evidence>
<dbReference type="SUPFAM" id="SSF56784">
    <property type="entry name" value="HAD-like"/>
    <property type="match status" value="1"/>
</dbReference>
<comment type="caution">
    <text evidence="12">The sequence shown here is derived from an EMBL/GenBank/DDBJ whole genome shotgun (WGS) entry which is preliminary data.</text>
</comment>
<dbReference type="GO" id="GO:0005391">
    <property type="term" value="F:P-type sodium:potassium-exchanging transporter activity"/>
    <property type="evidence" value="ECO:0007669"/>
    <property type="project" value="TreeGrafter"/>
</dbReference>
<evidence type="ECO:0000256" key="4">
    <source>
        <dbReference type="ARBA" id="ARBA00022741"/>
    </source>
</evidence>
<dbReference type="NCBIfam" id="TIGR01494">
    <property type="entry name" value="ATPase_P-type"/>
    <property type="match status" value="2"/>
</dbReference>
<evidence type="ECO:0000256" key="3">
    <source>
        <dbReference type="ARBA" id="ARBA00022692"/>
    </source>
</evidence>
<dbReference type="GO" id="GO:0006883">
    <property type="term" value="P:intracellular sodium ion homeostasis"/>
    <property type="evidence" value="ECO:0007669"/>
    <property type="project" value="TreeGrafter"/>
</dbReference>
<dbReference type="InterPro" id="IPR023214">
    <property type="entry name" value="HAD_sf"/>
</dbReference>
<feature type="transmembrane region" description="Helical" evidence="10">
    <location>
        <begin position="353"/>
        <end position="377"/>
    </location>
</feature>
<feature type="transmembrane region" description="Helical" evidence="10">
    <location>
        <begin position="1076"/>
        <end position="1094"/>
    </location>
</feature>
<keyword evidence="6" id="KW-1278">Translocase</keyword>
<dbReference type="Pfam" id="PF00122">
    <property type="entry name" value="E1-E2_ATPase"/>
    <property type="match status" value="1"/>
</dbReference>
<dbReference type="GeneID" id="38779720"/>
<feature type="transmembrane region" description="Helical" evidence="10">
    <location>
        <begin position="156"/>
        <end position="179"/>
    </location>
</feature>
<evidence type="ECO:0000256" key="7">
    <source>
        <dbReference type="ARBA" id="ARBA00022989"/>
    </source>
</evidence>
<dbReference type="Proteomes" id="UP000287166">
    <property type="component" value="Unassembled WGS sequence"/>
</dbReference>
<dbReference type="GO" id="GO:0016887">
    <property type="term" value="F:ATP hydrolysis activity"/>
    <property type="evidence" value="ECO:0007669"/>
    <property type="project" value="InterPro"/>
</dbReference>
<feature type="transmembrane region" description="Helical" evidence="10">
    <location>
        <begin position="1044"/>
        <end position="1064"/>
    </location>
</feature>
<dbReference type="InterPro" id="IPR059000">
    <property type="entry name" value="ATPase_P-type_domA"/>
</dbReference>
<dbReference type="Pfam" id="PF13246">
    <property type="entry name" value="Cation_ATPase"/>
    <property type="match status" value="1"/>
</dbReference>
<keyword evidence="2" id="KW-1003">Cell membrane</keyword>
<dbReference type="Gene3D" id="3.40.50.1000">
    <property type="entry name" value="HAD superfamily/HAD-like"/>
    <property type="match status" value="1"/>
</dbReference>
<sequence>MAVAGNDPDAVFDEKREVKPHDQEAVGTRAVAFPDEEAGAVYEEKVIYGHGRPRGVEMHREMTKEDKELAAAGYEHLDEEKAKGKKGAEAGETDKVDIHEHKLTVKELGPELATSFDAKDPGLSLGLTADEAKSRLARDGPNVLSPPKKKSALRKYIELLMTMFNILLIIAGILEYILLGIDFKDNFANTYLGGILIAVAFLNAFIEFFQIQKSEAILASFLAMIPPSCRVVRDGSIQNVPAADLVKGDIVLIRTGDKTPADLIIFASTDMKVDNSSLTGESEAQERFALPEGSKARPVEAENLVFNSCLVVNGEGWGVVVRTGDHTFIGQIAALTGGESGNKSPLSVEIGRFVIMVSSIAVVFAVIFFVVGITTAYKGKGAQTVTFAVSILVAFVPEGLPSTVTLLLSIAAKRMAAQNVLVKDLQGVETLGSLTLLATDKTGTLTRNQMTVTNLWSGERMYTAFQSNNDSESTEVFSMKAPGMTEMVHIAALNSRVKFDKTDIPFDKREILGDATETGLTRFAGRQVDYDALQKAHPKVFEIPFNSSNKWALVILDKPHSTGNLTLYIKGAPERVLAKCSTYMKDGNIEPITDAFKDAYDEAYNYMASRGHRVIACAQKLLPSDQYDASYAFSKNDGNYPSTEYSFCGLISLEDPPKHGVREAIGTLRLAGIKVMMVTGDHPKTAEAIARKINLIIGDTKETLSAKTGRPVEAIYEDEVDAVVVHGDDIDGLQGWQWDQIFAKKEIVFARTSPQHKLEIVKHAQALGHIVGVTGDGVNDSPALKKADLGIAMNVSGSDVSKEAANMILLDDNFASTVKGVAEGRQIFVNLKRSIQYTISHSTPEVIPQLLYVVVPIPLPLSAILILVIDLGFELFVALSFAWDKPETKDGLMRMNPRKPVNENSIITLKKRALRRTKTLHRDTETQDVIRPSRLSVLHSKLTAPFTRGFWEEVFEKTDDEQLVDNKLLSYSYLEAGVIEMLGALVAYFVVFYKNGFTPTDLRNAQSSTTHTYFLKSSPDFTNSRGQVLDAAQQVQGYGEAQGITYLSIFIMQCFNVFAVKAKFSFPFGKSIVGNYYNFVGILGGACLGMFIIYTPPLHVVFGGSYHLSPLYWLIPVAFGVLLLAWASIRVLILRKSIEQSRVKDIKGLMMFPTMRTMSMRSKH</sequence>
<dbReference type="SFLD" id="SFLDG00002">
    <property type="entry name" value="C1.7:_P-type_atpase_like"/>
    <property type="match status" value="1"/>
</dbReference>
<dbReference type="PRINTS" id="PR00121">
    <property type="entry name" value="NAKATPASE"/>
</dbReference>
<keyword evidence="4" id="KW-0547">Nucleotide-binding</keyword>
<feature type="domain" description="Cation-transporting P-type ATPase N-terminal" evidence="11">
    <location>
        <begin position="99"/>
        <end position="180"/>
    </location>
</feature>
<evidence type="ECO:0000256" key="6">
    <source>
        <dbReference type="ARBA" id="ARBA00022967"/>
    </source>
</evidence>
<protein>
    <submittedName>
        <fullName evidence="12">Calcium-transporting ATPase 1</fullName>
    </submittedName>
</protein>
<feature type="transmembrane region" description="Helical" evidence="10">
    <location>
        <begin position="850"/>
        <end position="883"/>
    </location>
</feature>
<organism evidence="12 13">
    <name type="scientific">Sparassis crispa</name>
    <dbReference type="NCBI Taxonomy" id="139825"/>
    <lineage>
        <taxon>Eukaryota</taxon>
        <taxon>Fungi</taxon>
        <taxon>Dikarya</taxon>
        <taxon>Basidiomycota</taxon>
        <taxon>Agaricomycotina</taxon>
        <taxon>Agaricomycetes</taxon>
        <taxon>Polyporales</taxon>
        <taxon>Sparassidaceae</taxon>
        <taxon>Sparassis</taxon>
    </lineage>
</organism>
<keyword evidence="3 10" id="KW-0812">Transmembrane</keyword>
<dbReference type="SUPFAM" id="SSF81665">
    <property type="entry name" value="Calcium ATPase, transmembrane domain M"/>
    <property type="match status" value="2"/>
</dbReference>
<feature type="transmembrane region" description="Helical" evidence="10">
    <location>
        <begin position="973"/>
        <end position="993"/>
    </location>
</feature>
<dbReference type="GO" id="GO:0030007">
    <property type="term" value="P:intracellular potassium ion homeostasis"/>
    <property type="evidence" value="ECO:0007669"/>
    <property type="project" value="TreeGrafter"/>
</dbReference>
<dbReference type="Gene3D" id="3.40.1110.10">
    <property type="entry name" value="Calcium-transporting ATPase, cytoplasmic domain N"/>
    <property type="match status" value="1"/>
</dbReference>
<dbReference type="FunFam" id="3.40.1110.10:FF:000061">
    <property type="entry name" value="Potassium-transporting ATPase alpha chain 1"/>
    <property type="match status" value="1"/>
</dbReference>
<dbReference type="GO" id="GO:0036376">
    <property type="term" value="P:sodium ion export across plasma membrane"/>
    <property type="evidence" value="ECO:0007669"/>
    <property type="project" value="TreeGrafter"/>
</dbReference>
<dbReference type="SFLD" id="SFLDF00027">
    <property type="entry name" value="p-type_atpase"/>
    <property type="match status" value="1"/>
</dbReference>
<dbReference type="InterPro" id="IPR006068">
    <property type="entry name" value="ATPase_P-typ_cation-transptr_C"/>
</dbReference>
<dbReference type="InterPro" id="IPR023298">
    <property type="entry name" value="ATPase_P-typ_TM_dom_sf"/>
</dbReference>
<dbReference type="SFLD" id="SFLDS00003">
    <property type="entry name" value="Haloacid_Dehalogenase"/>
    <property type="match status" value="1"/>
</dbReference>
<dbReference type="InterPro" id="IPR004014">
    <property type="entry name" value="ATPase_P-typ_cation-transptr_N"/>
</dbReference>
<dbReference type="SMART" id="SM00831">
    <property type="entry name" value="Cation_ATPase_N"/>
    <property type="match status" value="1"/>
</dbReference>
<feature type="transmembrane region" description="Helical" evidence="10">
    <location>
        <begin position="191"/>
        <end position="209"/>
    </location>
</feature>
<dbReference type="GO" id="GO:1990573">
    <property type="term" value="P:potassium ion import across plasma membrane"/>
    <property type="evidence" value="ECO:0007669"/>
    <property type="project" value="TreeGrafter"/>
</dbReference>
<dbReference type="InterPro" id="IPR001757">
    <property type="entry name" value="P_typ_ATPase"/>
</dbReference>
<dbReference type="GO" id="GO:0005886">
    <property type="term" value="C:plasma membrane"/>
    <property type="evidence" value="ECO:0007669"/>
    <property type="project" value="UniProtKB-SubCell"/>
</dbReference>
<dbReference type="InterPro" id="IPR018303">
    <property type="entry name" value="ATPase_P-typ_P_site"/>
</dbReference>
<feature type="compositionally biased region" description="Basic and acidic residues" evidence="9">
    <location>
        <begin position="12"/>
        <end position="24"/>
    </location>
</feature>
<feature type="transmembrane region" description="Helical" evidence="10">
    <location>
        <begin position="1114"/>
        <end position="1134"/>
    </location>
</feature>
<dbReference type="SUPFAM" id="SSF81660">
    <property type="entry name" value="Metal cation-transporting ATPase, ATP-binding domain N"/>
    <property type="match status" value="1"/>
</dbReference>
<dbReference type="PANTHER" id="PTHR43294">
    <property type="entry name" value="SODIUM/POTASSIUM-TRANSPORTING ATPASE SUBUNIT ALPHA"/>
    <property type="match status" value="1"/>
</dbReference>
<dbReference type="Gene3D" id="1.20.1110.10">
    <property type="entry name" value="Calcium-transporting ATPase, transmembrane domain"/>
    <property type="match status" value="2"/>
</dbReference>
<dbReference type="AlphaFoldDB" id="A0A401GKV5"/>
<dbReference type="SUPFAM" id="SSF81653">
    <property type="entry name" value="Calcium ATPase, transduction domain A"/>
    <property type="match status" value="1"/>
</dbReference>
<keyword evidence="13" id="KW-1185">Reference proteome</keyword>
<evidence type="ECO:0000256" key="2">
    <source>
        <dbReference type="ARBA" id="ARBA00022475"/>
    </source>
</evidence>
<evidence type="ECO:0000313" key="12">
    <source>
        <dbReference type="EMBL" id="GBE82803.1"/>
    </source>
</evidence>